<dbReference type="PROSITE" id="PS51274">
    <property type="entry name" value="GATASE_COBBQ"/>
    <property type="match status" value="1"/>
</dbReference>
<dbReference type="InterPro" id="IPR027417">
    <property type="entry name" value="P-loop_NTPase"/>
</dbReference>
<evidence type="ECO:0000313" key="7">
    <source>
        <dbReference type="EMBL" id="HIX03272.1"/>
    </source>
</evidence>
<keyword evidence="2 4" id="KW-0169">Cobalamin biosynthesis</keyword>
<dbReference type="SUPFAM" id="SSF52317">
    <property type="entry name" value="Class I glutamine amidotransferase-like"/>
    <property type="match status" value="1"/>
</dbReference>
<comment type="function">
    <text evidence="4">Catalyzes amidations at positions B, D, E, and G on adenosylcobyrinic A,C-diamide. NH(2) groups are provided by glutamine, and one molecule of ATP is hydrogenolyzed for each amidation.</text>
</comment>
<dbReference type="CDD" id="cd05389">
    <property type="entry name" value="CobQ_N"/>
    <property type="match status" value="1"/>
</dbReference>
<dbReference type="InterPro" id="IPR033949">
    <property type="entry name" value="CobQ_GATase1"/>
</dbReference>
<dbReference type="NCBIfam" id="NF001989">
    <property type="entry name" value="PRK00784.1"/>
    <property type="match status" value="1"/>
</dbReference>
<keyword evidence="3 4" id="KW-0315">Glutamine amidotransferase</keyword>
<dbReference type="NCBIfam" id="TIGR00313">
    <property type="entry name" value="cobQ"/>
    <property type="match status" value="1"/>
</dbReference>
<evidence type="ECO:0000256" key="3">
    <source>
        <dbReference type="ARBA" id="ARBA00022962"/>
    </source>
</evidence>
<comment type="similarity">
    <text evidence="4">Belongs to the CobB/CobQ family. CobQ subfamily.</text>
</comment>
<evidence type="ECO:0000259" key="6">
    <source>
        <dbReference type="Pfam" id="PF07685"/>
    </source>
</evidence>
<dbReference type="HAMAP" id="MF_00028">
    <property type="entry name" value="CobQ"/>
    <property type="match status" value="1"/>
</dbReference>
<comment type="pathway">
    <text evidence="1 4">Cofactor biosynthesis; adenosylcobalamin biosynthesis.</text>
</comment>
<dbReference type="Gene3D" id="3.40.50.880">
    <property type="match status" value="1"/>
</dbReference>
<name>A0A9D1UZH4_9BACT</name>
<organism evidence="7 8">
    <name type="scientific">Candidatus Odoribacter faecigallinarum</name>
    <dbReference type="NCBI Taxonomy" id="2838706"/>
    <lineage>
        <taxon>Bacteria</taxon>
        <taxon>Pseudomonadati</taxon>
        <taxon>Bacteroidota</taxon>
        <taxon>Bacteroidia</taxon>
        <taxon>Bacteroidales</taxon>
        <taxon>Odoribacteraceae</taxon>
        <taxon>Odoribacter</taxon>
    </lineage>
</organism>
<comment type="caution">
    <text evidence="7">The sequence shown here is derived from an EMBL/GenBank/DDBJ whole genome shotgun (WGS) entry which is preliminary data.</text>
</comment>
<dbReference type="Pfam" id="PF01656">
    <property type="entry name" value="CbiA"/>
    <property type="match status" value="1"/>
</dbReference>
<feature type="domain" description="CobB/CobQ-like glutamine amidotransferase" evidence="6">
    <location>
        <begin position="257"/>
        <end position="446"/>
    </location>
</feature>
<dbReference type="AlphaFoldDB" id="A0A9D1UZH4"/>
<gene>
    <name evidence="4" type="primary">cobQ</name>
    <name evidence="7" type="ORF">H9863_04030</name>
</gene>
<dbReference type="SUPFAM" id="SSF52540">
    <property type="entry name" value="P-loop containing nucleoside triphosphate hydrolases"/>
    <property type="match status" value="1"/>
</dbReference>
<dbReference type="InterPro" id="IPR002586">
    <property type="entry name" value="CobQ/CobB/MinD/ParA_Nub-bd_dom"/>
</dbReference>
<proteinExistence type="inferred from homology"/>
<dbReference type="Pfam" id="PF07685">
    <property type="entry name" value="GATase_3"/>
    <property type="match status" value="1"/>
</dbReference>
<feature type="active site" evidence="4">
    <location>
        <position position="440"/>
    </location>
</feature>
<feature type="domain" description="CobQ/CobB/MinD/ParA nucleotide binding" evidence="5">
    <location>
        <begin position="8"/>
        <end position="234"/>
    </location>
</feature>
<dbReference type="EMBL" id="DXFT01000081">
    <property type="protein sequence ID" value="HIX03272.1"/>
    <property type="molecule type" value="Genomic_DNA"/>
</dbReference>
<dbReference type="GO" id="GO:0015420">
    <property type="term" value="F:ABC-type vitamin B12 transporter activity"/>
    <property type="evidence" value="ECO:0007669"/>
    <property type="project" value="UniProtKB-UniRule"/>
</dbReference>
<evidence type="ECO:0000313" key="8">
    <source>
        <dbReference type="Proteomes" id="UP000824202"/>
    </source>
</evidence>
<dbReference type="Proteomes" id="UP000824202">
    <property type="component" value="Unassembled WGS sequence"/>
</dbReference>
<dbReference type="GO" id="GO:0003824">
    <property type="term" value="F:catalytic activity"/>
    <property type="evidence" value="ECO:0007669"/>
    <property type="project" value="InterPro"/>
</dbReference>
<dbReference type="InterPro" id="IPR047045">
    <property type="entry name" value="CobQ_N"/>
</dbReference>
<evidence type="ECO:0000256" key="4">
    <source>
        <dbReference type="HAMAP-Rule" id="MF_00028"/>
    </source>
</evidence>
<protein>
    <recommendedName>
        <fullName evidence="4">Cobyric acid synthase</fullName>
    </recommendedName>
</protein>
<evidence type="ECO:0000256" key="2">
    <source>
        <dbReference type="ARBA" id="ARBA00022573"/>
    </source>
</evidence>
<dbReference type="InterPro" id="IPR029062">
    <property type="entry name" value="Class_I_gatase-like"/>
</dbReference>
<dbReference type="PANTHER" id="PTHR21343:SF1">
    <property type="entry name" value="COBYRIC ACID SYNTHASE"/>
    <property type="match status" value="1"/>
</dbReference>
<sequence length="495" mass="54167">MEKLKPMMFVGTGSDVGKSVLCTALCRIFRQDGYCPAPFKSQNMALNSYSTLTGGEIGRAQAVQAEACGIVPETDMNPVLLKPTEESVSQVVVDGQPVGNMSAREYFRRGNKQDLWGKALAAYQRLSGRYNPIVLEGAGSISELNLRDRDITNMRMAEAVGASTYLVADIERGGVFASVYGSVMLLPETQRKLLKGIIINKFRGDVSLFDEGRRMLEDLTGVPVVGVVPVLRDVHIPAEDSMALEHVDTRPEVGKVNVAVIRLPHVSNFTDFDALVFDGRFHVYYTDEPAGLSGADVIILPGTKNTIADLEHIRRNGVVDAVVEAYGKGKQVVGICGGYQMLGLRVEDPLHVEGRQEVAEGIGLLPLVTVLGTKKMVCQSEFRFRDVEGEACQGYQIHMGETSVAAGDARATGLQPLNTLSDGSREGYWLDERCWGSYMHGILDNPVVLDALAGGIRRPEGQPGYVAFKEQQYDLLAERVRQVLDMDYIYRTLKG</sequence>
<evidence type="ECO:0000256" key="1">
    <source>
        <dbReference type="ARBA" id="ARBA00004953"/>
    </source>
</evidence>
<reference evidence="7" key="2">
    <citation type="submission" date="2021-04" db="EMBL/GenBank/DDBJ databases">
        <authorList>
            <person name="Gilroy R."/>
        </authorList>
    </citation>
    <scope>NUCLEOTIDE SEQUENCE</scope>
    <source>
        <strain evidence="7">23274</strain>
    </source>
</reference>
<reference evidence="7" key="1">
    <citation type="journal article" date="2021" name="PeerJ">
        <title>Extensive microbial diversity within the chicken gut microbiome revealed by metagenomics and culture.</title>
        <authorList>
            <person name="Gilroy R."/>
            <person name="Ravi A."/>
            <person name="Getino M."/>
            <person name="Pursley I."/>
            <person name="Horton D.L."/>
            <person name="Alikhan N.F."/>
            <person name="Baker D."/>
            <person name="Gharbi K."/>
            <person name="Hall N."/>
            <person name="Watson M."/>
            <person name="Adriaenssens E.M."/>
            <person name="Foster-Nyarko E."/>
            <person name="Jarju S."/>
            <person name="Secka A."/>
            <person name="Antonio M."/>
            <person name="Oren A."/>
            <person name="Chaudhuri R.R."/>
            <person name="La Ragione R."/>
            <person name="Hildebrand F."/>
            <person name="Pallen M.J."/>
        </authorList>
    </citation>
    <scope>NUCLEOTIDE SEQUENCE</scope>
    <source>
        <strain evidence="7">23274</strain>
    </source>
</reference>
<dbReference type="PANTHER" id="PTHR21343">
    <property type="entry name" value="DETHIOBIOTIN SYNTHETASE"/>
    <property type="match status" value="1"/>
</dbReference>
<dbReference type="Gene3D" id="3.40.50.300">
    <property type="entry name" value="P-loop containing nucleotide triphosphate hydrolases"/>
    <property type="match status" value="1"/>
</dbReference>
<dbReference type="InterPro" id="IPR004459">
    <property type="entry name" value="CobQ_synth"/>
</dbReference>
<dbReference type="GO" id="GO:0009236">
    <property type="term" value="P:cobalamin biosynthetic process"/>
    <property type="evidence" value="ECO:0007669"/>
    <property type="project" value="UniProtKB-UniRule"/>
</dbReference>
<dbReference type="InterPro" id="IPR011698">
    <property type="entry name" value="GATase_3"/>
</dbReference>
<accession>A0A9D1UZH4</accession>
<evidence type="ECO:0000259" key="5">
    <source>
        <dbReference type="Pfam" id="PF01656"/>
    </source>
</evidence>
<dbReference type="CDD" id="cd01750">
    <property type="entry name" value="GATase1_CobQ"/>
    <property type="match status" value="1"/>
</dbReference>
<feature type="active site" description="Nucleophile" evidence="4">
    <location>
        <position position="336"/>
    </location>
</feature>